<dbReference type="Gene3D" id="2.170.150.40">
    <property type="entry name" value="Domain of unknown function (DUF427)"/>
    <property type="match status" value="1"/>
</dbReference>
<sequence length="226" mass="24660">MSLVAGTGPLGRDRAGRLSPPVAGDLVYIEPHPRRIQAVVDGRTVLDTEGALMVHRRGEALSYAFAADEVGDLPGTPVPEAPGYVVVSWAAADAWFEEGRRLVHYPPNPYHRVDCRTTTRALRVTAAGITLVDTVDTVIVFETSLRPRLYVDPAAVRADVLRRSSTSSYCNYKGYATYWDVVAGDESIADAAWSYEDPMPESRPITGLLSFDETKVTVQAEIPGHM</sequence>
<dbReference type="AlphaFoldDB" id="A0A3S4VRH1"/>
<evidence type="ECO:0000313" key="3">
    <source>
        <dbReference type="Proteomes" id="UP000279306"/>
    </source>
</evidence>
<organism evidence="2 3">
    <name type="scientific">Mycolicibacterium aurum</name>
    <name type="common">Mycobacterium aurum</name>
    <dbReference type="NCBI Taxonomy" id="1791"/>
    <lineage>
        <taxon>Bacteria</taxon>
        <taxon>Bacillati</taxon>
        <taxon>Actinomycetota</taxon>
        <taxon>Actinomycetes</taxon>
        <taxon>Mycobacteriales</taxon>
        <taxon>Mycobacteriaceae</taxon>
        <taxon>Mycolicibacterium</taxon>
    </lineage>
</organism>
<reference evidence="2 3" key="1">
    <citation type="submission" date="2018-12" db="EMBL/GenBank/DDBJ databases">
        <authorList>
            <consortium name="Pathogen Informatics"/>
        </authorList>
    </citation>
    <scope>NUCLEOTIDE SEQUENCE [LARGE SCALE GENOMIC DNA]</scope>
    <source>
        <strain evidence="2 3">NCTC10437</strain>
    </source>
</reference>
<name>A0A3S4VRH1_MYCAU</name>
<gene>
    <name evidence="2" type="ORF">NCTC10437_02107</name>
</gene>
<protein>
    <submittedName>
        <fullName evidence="2">Short-chain dehydrogenase of uncharacterized substrate specificity</fullName>
    </submittedName>
</protein>
<dbReference type="Proteomes" id="UP000279306">
    <property type="component" value="Chromosome"/>
</dbReference>
<dbReference type="PANTHER" id="PTHR34310:SF9">
    <property type="entry name" value="BLR5716 PROTEIN"/>
    <property type="match status" value="1"/>
</dbReference>
<evidence type="ECO:0000313" key="2">
    <source>
        <dbReference type="EMBL" id="VEG53733.1"/>
    </source>
</evidence>
<proteinExistence type="predicted"/>
<dbReference type="RefSeq" id="WP_048630907.1">
    <property type="nucleotide sequence ID" value="NZ_CVQQ01000001.1"/>
</dbReference>
<keyword evidence="3" id="KW-1185">Reference proteome</keyword>
<dbReference type="KEGG" id="mauu:NCTC10437_02107"/>
<feature type="domain" description="DUF427" evidence="1">
    <location>
        <begin position="123"/>
        <end position="213"/>
    </location>
</feature>
<dbReference type="EMBL" id="LR134356">
    <property type="protein sequence ID" value="VEG53733.1"/>
    <property type="molecule type" value="Genomic_DNA"/>
</dbReference>
<dbReference type="PANTHER" id="PTHR34310">
    <property type="entry name" value="DUF427 DOMAIN PROTEIN (AFU_ORTHOLOGUE AFUA_3G02220)"/>
    <property type="match status" value="1"/>
</dbReference>
<dbReference type="OrthoDB" id="285364at2"/>
<evidence type="ECO:0000259" key="1">
    <source>
        <dbReference type="Pfam" id="PF04248"/>
    </source>
</evidence>
<dbReference type="Pfam" id="PF04248">
    <property type="entry name" value="NTP_transf_9"/>
    <property type="match status" value="1"/>
</dbReference>
<dbReference type="STRING" id="1791.GCA_001049355_00636"/>
<dbReference type="InterPro" id="IPR038694">
    <property type="entry name" value="DUF427_sf"/>
</dbReference>
<accession>A0A3S4VRH1</accession>
<dbReference type="InterPro" id="IPR007361">
    <property type="entry name" value="DUF427"/>
</dbReference>